<dbReference type="KEGG" id="bli:BL05184"/>
<accession>Q62UN4</accession>
<evidence type="ECO:0000313" key="2">
    <source>
        <dbReference type="EMBL" id="AAU23525.2"/>
    </source>
</evidence>
<gene>
    <name evidence="2" type="ordered locus">BL05184</name>
</gene>
<keyword evidence="3" id="KW-1185">Reference proteome</keyword>
<dbReference type="EMBL" id="CP000002">
    <property type="protein sequence ID" value="AAU23525.2"/>
    <property type="molecule type" value="Genomic_DNA"/>
</dbReference>
<dbReference type="HOGENOM" id="CLU_196511_1_0_9"/>
<evidence type="ECO:0000313" key="3">
    <source>
        <dbReference type="Proteomes" id="UP000000606"/>
    </source>
</evidence>
<proteinExistence type="predicted"/>
<organism evidence="2 3">
    <name type="scientific">Bacillus licheniformis (strain ATCC 14580 / DSM 13 / JCM 2505 / CCUG 7422 / NBRC 12200 / NCIMB 9375 / NCTC 10341 / NRRL NRS-1264 / Gibson 46)</name>
    <dbReference type="NCBI Taxonomy" id="279010"/>
    <lineage>
        <taxon>Bacteria</taxon>
        <taxon>Bacillati</taxon>
        <taxon>Bacillota</taxon>
        <taxon>Bacilli</taxon>
        <taxon>Bacillales</taxon>
        <taxon>Bacillaceae</taxon>
        <taxon>Bacillus</taxon>
    </lineage>
</organism>
<name>Q62UN4_BACLD</name>
<keyword evidence="1" id="KW-1133">Transmembrane helix</keyword>
<protein>
    <submittedName>
        <fullName evidence="2">Uncharacterized protein</fullName>
    </submittedName>
</protein>
<keyword evidence="1" id="KW-0472">Membrane</keyword>
<sequence length="55" mass="6095">MSIIILASMLLWGALIYELSKSSKKQNNRKIVSLISLGSLSTLVITISLFQNLPF</sequence>
<feature type="transmembrane region" description="Helical" evidence="1">
    <location>
        <begin position="32"/>
        <end position="50"/>
    </location>
</feature>
<evidence type="ECO:0000256" key="1">
    <source>
        <dbReference type="SAM" id="Phobius"/>
    </source>
</evidence>
<dbReference type="Proteomes" id="UP000000606">
    <property type="component" value="Chromosome"/>
</dbReference>
<keyword evidence="1" id="KW-0812">Transmembrane</keyword>
<dbReference type="eggNOG" id="ENOG502ZXZ5">
    <property type="taxonomic scope" value="Bacteria"/>
</dbReference>
<reference evidence="2 3" key="1">
    <citation type="journal article" date="2004" name="Genome Biol.">
        <title>Complete genome sequence of the industrial bacterium Bacillus licheniformis and comparisons with closely related Bacillus species.</title>
        <authorList>
            <person name="Rey M.W."/>
            <person name="Ramaiya P."/>
            <person name="Nelson B.A."/>
            <person name="Brody-Karpin S.D."/>
            <person name="Zaretsky E.J."/>
            <person name="Tang M."/>
            <person name="Lopez de Leon A."/>
            <person name="Xiang H."/>
            <person name="Gusti V."/>
            <person name="Clausen I.G."/>
            <person name="Olsen P.B."/>
            <person name="Rasmussen M.D."/>
            <person name="Andersen J.T."/>
            <person name="Jorgensen P.L."/>
            <person name="Larsen T.S."/>
            <person name="Sorokin A."/>
            <person name="Bolotin A."/>
            <person name="Lapidus A."/>
            <person name="Galleron N."/>
            <person name="Ehrlich S.D."/>
            <person name="Berka R.M."/>
        </authorList>
    </citation>
    <scope>NUCLEOTIDE SEQUENCE [LARGE SCALE GENOMIC DNA]</scope>
    <source>
        <strain evidence="3">ATCC 14580 / DSM 13 / JCM 2505 / CCUG 7422 / NBRC 12200 / NCIMB 9375 / NCTC 10341 / NRRL NRS-1264 / Gibson 46</strain>
    </source>
</reference>
<dbReference type="AlphaFoldDB" id="Q62UN4"/>